<evidence type="ECO:0000256" key="3">
    <source>
        <dbReference type="PROSITE-ProRule" id="PRU00221"/>
    </source>
</evidence>
<dbReference type="Gene3D" id="2.130.10.10">
    <property type="entry name" value="YVTN repeat-like/Quinoprotein amine dehydrogenase"/>
    <property type="match status" value="1"/>
</dbReference>
<dbReference type="InterPro" id="IPR001680">
    <property type="entry name" value="WD40_rpt"/>
</dbReference>
<evidence type="ECO:0000313" key="4">
    <source>
        <dbReference type="EMBL" id="KAF6783594.1"/>
    </source>
</evidence>
<sequence length="310" mass="34709">MGPIGKEIKGYRDDTASKKIESFPSGLDAFYERMMQQIDGEEDAELCRQILGLVATTYRSLLLAESTTLIEEYHGLADDPESLQDIISLCGSFLTIREDKIYFVHQSAKEFLMNKAYTAFDRILPSGIAYQHYIIFSRSLDVLSRTLRRDVYKLRAPGSFVEDISPPDPDPLGPVKYSCMHWIDHLQQANSADSPARGDLQDNACVHTFLKCHYLHWLEAQSLLQGMPRAVLAMQKLQTLVTLEGHSSWVYSVAFSPDGRQVASGSRDSTVKLWDTATGQCQQTLEGHSTLENVFEVAIQKPIGDLIGSL</sequence>
<dbReference type="SMART" id="SM00320">
    <property type="entry name" value="WD40"/>
    <property type="match status" value="1"/>
</dbReference>
<dbReference type="InterPro" id="IPR019775">
    <property type="entry name" value="WD40_repeat_CS"/>
</dbReference>
<accession>A0A8H6IL92</accession>
<keyword evidence="2" id="KW-0677">Repeat</keyword>
<dbReference type="PANTHER" id="PTHR19848:SF8">
    <property type="entry name" value="F-BOX AND WD REPEAT DOMAIN CONTAINING 7"/>
    <property type="match status" value="1"/>
</dbReference>
<dbReference type="SUPFAM" id="SSF50978">
    <property type="entry name" value="WD40 repeat-like"/>
    <property type="match status" value="1"/>
</dbReference>
<organism evidence="4 5">
    <name type="scientific">Colletotrichum sojae</name>
    <dbReference type="NCBI Taxonomy" id="2175907"/>
    <lineage>
        <taxon>Eukaryota</taxon>
        <taxon>Fungi</taxon>
        <taxon>Dikarya</taxon>
        <taxon>Ascomycota</taxon>
        <taxon>Pezizomycotina</taxon>
        <taxon>Sordariomycetes</taxon>
        <taxon>Hypocreomycetidae</taxon>
        <taxon>Glomerellales</taxon>
        <taxon>Glomerellaceae</taxon>
        <taxon>Colletotrichum</taxon>
        <taxon>Colletotrichum orchidearum species complex</taxon>
    </lineage>
</organism>
<dbReference type="EMBL" id="WIGN01000808">
    <property type="protein sequence ID" value="KAF6783594.1"/>
    <property type="molecule type" value="Genomic_DNA"/>
</dbReference>
<dbReference type="InterPro" id="IPR036322">
    <property type="entry name" value="WD40_repeat_dom_sf"/>
</dbReference>
<protein>
    <submittedName>
        <fullName evidence="4">Heterokaryon incompatibility protein</fullName>
    </submittedName>
</protein>
<evidence type="ECO:0000256" key="1">
    <source>
        <dbReference type="ARBA" id="ARBA00022574"/>
    </source>
</evidence>
<dbReference type="PROSITE" id="PS50294">
    <property type="entry name" value="WD_REPEATS_REGION"/>
    <property type="match status" value="1"/>
</dbReference>
<dbReference type="PANTHER" id="PTHR19848">
    <property type="entry name" value="WD40 REPEAT PROTEIN"/>
    <property type="match status" value="1"/>
</dbReference>
<keyword evidence="5" id="KW-1185">Reference proteome</keyword>
<name>A0A8H6IL92_9PEZI</name>
<proteinExistence type="predicted"/>
<evidence type="ECO:0000313" key="5">
    <source>
        <dbReference type="Proteomes" id="UP000652219"/>
    </source>
</evidence>
<dbReference type="PROSITE" id="PS00678">
    <property type="entry name" value="WD_REPEATS_1"/>
    <property type="match status" value="1"/>
</dbReference>
<reference evidence="4 5" key="1">
    <citation type="journal article" date="2020" name="Phytopathology">
        <title>Genome Sequence Resources of Colletotrichum truncatum, C. plurivorum, C. musicola, and C. sojae: Four Species Pathogenic to Soybean (Glycine max).</title>
        <authorList>
            <person name="Rogerio F."/>
            <person name="Boufleur T.R."/>
            <person name="Ciampi-Guillardi M."/>
            <person name="Sukno S.A."/>
            <person name="Thon M.R."/>
            <person name="Massola Junior N.S."/>
            <person name="Baroncelli R."/>
        </authorList>
    </citation>
    <scope>NUCLEOTIDE SEQUENCE [LARGE SCALE GENOMIC DNA]</scope>
    <source>
        <strain evidence="4 5">LFN0009</strain>
    </source>
</reference>
<gene>
    <name evidence="4" type="ORF">CSOJ01_15881</name>
</gene>
<feature type="repeat" description="WD" evidence="3">
    <location>
        <begin position="243"/>
        <end position="284"/>
    </location>
</feature>
<dbReference type="Proteomes" id="UP000652219">
    <property type="component" value="Unassembled WGS sequence"/>
</dbReference>
<dbReference type="PROSITE" id="PS50082">
    <property type="entry name" value="WD_REPEATS_2"/>
    <property type="match status" value="1"/>
</dbReference>
<keyword evidence="1 3" id="KW-0853">WD repeat</keyword>
<evidence type="ECO:0000256" key="2">
    <source>
        <dbReference type="ARBA" id="ARBA00022737"/>
    </source>
</evidence>
<dbReference type="InterPro" id="IPR015943">
    <property type="entry name" value="WD40/YVTN_repeat-like_dom_sf"/>
</dbReference>
<dbReference type="AlphaFoldDB" id="A0A8H6IL92"/>
<comment type="caution">
    <text evidence="4">The sequence shown here is derived from an EMBL/GenBank/DDBJ whole genome shotgun (WGS) entry which is preliminary data.</text>
</comment>
<dbReference type="Pfam" id="PF00400">
    <property type="entry name" value="WD40"/>
    <property type="match status" value="1"/>
</dbReference>